<feature type="compositionally biased region" description="Pro residues" evidence="1">
    <location>
        <begin position="170"/>
        <end position="182"/>
    </location>
</feature>
<feature type="region of interest" description="Disordered" evidence="1">
    <location>
        <begin position="132"/>
        <end position="255"/>
    </location>
</feature>
<name>A0A8H3U9V5_VENIN</name>
<feature type="compositionally biased region" description="Low complexity" evidence="1">
    <location>
        <begin position="209"/>
        <end position="219"/>
    </location>
</feature>
<organism evidence="2 3">
    <name type="scientific">Venturia inaequalis</name>
    <name type="common">Apple scab fungus</name>
    <dbReference type="NCBI Taxonomy" id="5025"/>
    <lineage>
        <taxon>Eukaryota</taxon>
        <taxon>Fungi</taxon>
        <taxon>Dikarya</taxon>
        <taxon>Ascomycota</taxon>
        <taxon>Pezizomycotina</taxon>
        <taxon>Dothideomycetes</taxon>
        <taxon>Pleosporomycetidae</taxon>
        <taxon>Venturiales</taxon>
        <taxon>Venturiaceae</taxon>
        <taxon>Venturia</taxon>
    </lineage>
</organism>
<dbReference type="EMBL" id="WNWS01000563">
    <property type="protein sequence ID" value="KAE9965788.1"/>
    <property type="molecule type" value="Genomic_DNA"/>
</dbReference>
<dbReference type="AlphaFoldDB" id="A0A8H3U9V5"/>
<feature type="compositionally biased region" description="Low complexity" evidence="1">
    <location>
        <begin position="242"/>
        <end position="255"/>
    </location>
</feature>
<dbReference type="Proteomes" id="UP000447873">
    <property type="component" value="Unassembled WGS sequence"/>
</dbReference>
<evidence type="ECO:0000313" key="3">
    <source>
        <dbReference type="Proteomes" id="UP000447873"/>
    </source>
</evidence>
<feature type="compositionally biased region" description="Low complexity" evidence="1">
    <location>
        <begin position="140"/>
        <end position="156"/>
    </location>
</feature>
<feature type="compositionally biased region" description="Pro residues" evidence="1">
    <location>
        <begin position="192"/>
        <end position="202"/>
    </location>
</feature>
<sequence>MVSDPALFPKQICRTIKTDETGSNKYGMFVYSTALAIPAPTPVAGPMPAPVAAPEPTPEPQFGAGVSTPLGGFQVGAYPIATPQAPKGSNGNGKPCAFYEAHCIYSSVSSSISGGIQDGVLDAFGLKPSPTPAPAPYLPNPNSSPGWTSPQQGVPYAPQPAPYAPQQAPSYPPQQAPSPPQQAPNLPQQAPSYPPQQAPNPPQQDSYNAQQQAPYQPQQGGIGGWAPPASPPYGGQQGNGQVGYQQQNSGLIWKD</sequence>
<reference evidence="2 3" key="1">
    <citation type="submission" date="2018-12" db="EMBL/GenBank/DDBJ databases">
        <title>Venturia inaequalis Genome Resource.</title>
        <authorList>
            <person name="Lichtner F.J."/>
        </authorList>
    </citation>
    <scope>NUCLEOTIDE SEQUENCE [LARGE SCALE GENOMIC DNA]</scope>
    <source>
        <strain evidence="2 3">120213</strain>
    </source>
</reference>
<protein>
    <submittedName>
        <fullName evidence="2">Uncharacterized protein</fullName>
    </submittedName>
</protein>
<evidence type="ECO:0000313" key="2">
    <source>
        <dbReference type="EMBL" id="KAE9965788.1"/>
    </source>
</evidence>
<gene>
    <name evidence="2" type="ORF">EG328_009397</name>
</gene>
<proteinExistence type="predicted"/>
<evidence type="ECO:0000256" key="1">
    <source>
        <dbReference type="SAM" id="MobiDB-lite"/>
    </source>
</evidence>
<comment type="caution">
    <text evidence="2">The sequence shown here is derived from an EMBL/GenBank/DDBJ whole genome shotgun (WGS) entry which is preliminary data.</text>
</comment>
<accession>A0A8H3U9V5</accession>